<dbReference type="NCBIfam" id="NF001204">
    <property type="entry name" value="PRK00166.1"/>
    <property type="match status" value="1"/>
</dbReference>
<dbReference type="OrthoDB" id="9807890at2"/>
<evidence type="ECO:0000256" key="1">
    <source>
        <dbReference type="ARBA" id="ARBA00003413"/>
    </source>
</evidence>
<dbReference type="PANTHER" id="PTHR40942:SF4">
    <property type="entry name" value="CYTOCHROME C5"/>
    <property type="match status" value="1"/>
</dbReference>
<dbReference type="EC" id="3.6.1.41" evidence="3"/>
<evidence type="ECO:0000256" key="2">
    <source>
        <dbReference type="ARBA" id="ARBA00005419"/>
    </source>
</evidence>
<dbReference type="Gene3D" id="3.60.21.10">
    <property type="match status" value="1"/>
</dbReference>
<protein>
    <recommendedName>
        <fullName evidence="3">bis(5'-nucleosyl)-tetraphosphatase (symmetrical)</fullName>
        <ecNumber evidence="3">3.6.1.41</ecNumber>
    </recommendedName>
    <alternativeName>
        <fullName evidence="6">Ap4A hydrolase</fullName>
    </alternativeName>
    <alternativeName>
        <fullName evidence="5">Diadenosine 5',5'''-P1,P4-tetraphosphate pyrophosphohydrolase</fullName>
    </alternativeName>
    <alternativeName>
        <fullName evidence="7">Diadenosine tetraphosphatase</fullName>
    </alternativeName>
</protein>
<organism evidence="10 11">
    <name type="scientific">Candidatus Profftella armatura</name>
    <dbReference type="NCBI Taxonomy" id="669502"/>
    <lineage>
        <taxon>Bacteria</taxon>
        <taxon>Pseudomonadati</taxon>
        <taxon>Pseudomonadota</taxon>
        <taxon>Betaproteobacteria</taxon>
        <taxon>Candidatus Profftella</taxon>
    </lineage>
</organism>
<dbReference type="PANTHER" id="PTHR40942">
    <property type="match status" value="1"/>
</dbReference>
<evidence type="ECO:0000256" key="8">
    <source>
        <dbReference type="ARBA" id="ARBA00049417"/>
    </source>
</evidence>
<evidence type="ECO:0000259" key="9">
    <source>
        <dbReference type="Pfam" id="PF00149"/>
    </source>
</evidence>
<dbReference type="eggNOG" id="COG0639">
    <property type="taxonomic scope" value="Bacteria"/>
</dbReference>
<dbReference type="InterPro" id="IPR004843">
    <property type="entry name" value="Calcineurin-like_PHP"/>
</dbReference>
<dbReference type="KEGG" id="ssdc:SSDC_01305"/>
<feature type="domain" description="Calcineurin-like phosphoesterase" evidence="9">
    <location>
        <begin position="5"/>
        <end position="143"/>
    </location>
</feature>
<dbReference type="InterPro" id="IPR004617">
    <property type="entry name" value="ApaH"/>
</dbReference>
<sequence length="273" mass="31829">MKTTYAIGDVHGCKKSLSILLKKIHKKSPEANFIFLGDLINKGPQSLDTLRMVYSMRNYAKIVLGNHEIHLLDVLININKKSKLDTFDDILDAPDKKKLVSWLRTQPLAIYYKKYLMIHAGVAKQWTAQQTIKLSHQVEKILRTSYWKNLFFKLYNHNSINWDNHLHTIHLNTIDKLQFIINTLTRTRFCKIDGTIEFIKKNIKNNNFQSNYIPWFDLPNRKTIDITVLFGHWSTLGLIMKPNIICLDTGCVWGNKLTALCLEDRSIIQVNNF</sequence>
<dbReference type="STRING" id="669502.SSDC_01305"/>
<comment type="function">
    <text evidence="1">Hydrolyzes diadenosine 5',5'''-P1,P4-tetraphosphate to yield ADP.</text>
</comment>
<keyword evidence="11" id="KW-1185">Reference proteome</keyword>
<dbReference type="EMBL" id="CP003468">
    <property type="protein sequence ID" value="AGS06950.1"/>
    <property type="molecule type" value="Genomic_DNA"/>
</dbReference>
<dbReference type="GeneID" id="301553127"/>
<dbReference type="Pfam" id="PF00149">
    <property type="entry name" value="Metallophos"/>
    <property type="match status" value="1"/>
</dbReference>
<evidence type="ECO:0000256" key="7">
    <source>
        <dbReference type="ARBA" id="ARBA00033210"/>
    </source>
</evidence>
<keyword evidence="4 10" id="KW-0378">Hydrolase</keyword>
<dbReference type="Proteomes" id="UP000015216">
    <property type="component" value="Chromosome"/>
</dbReference>
<name>S5R8N5_9PROT</name>
<comment type="catalytic activity">
    <reaction evidence="8">
        <text>P(1),P(4)-bis(5'-adenosyl) tetraphosphate + H2O = 2 ADP + 2 H(+)</text>
        <dbReference type="Rhea" id="RHEA:24252"/>
        <dbReference type="ChEBI" id="CHEBI:15377"/>
        <dbReference type="ChEBI" id="CHEBI:15378"/>
        <dbReference type="ChEBI" id="CHEBI:58141"/>
        <dbReference type="ChEBI" id="CHEBI:456216"/>
        <dbReference type="EC" id="3.6.1.41"/>
    </reaction>
</comment>
<evidence type="ECO:0000256" key="4">
    <source>
        <dbReference type="ARBA" id="ARBA00022801"/>
    </source>
</evidence>
<evidence type="ECO:0000256" key="3">
    <source>
        <dbReference type="ARBA" id="ARBA00012506"/>
    </source>
</evidence>
<evidence type="ECO:0000256" key="5">
    <source>
        <dbReference type="ARBA" id="ARBA00031248"/>
    </source>
</evidence>
<dbReference type="HOGENOM" id="CLU_056184_1_0_4"/>
<dbReference type="RefSeq" id="WP_020915525.1">
    <property type="nucleotide sequence ID" value="NC_021885.1"/>
</dbReference>
<evidence type="ECO:0000313" key="10">
    <source>
        <dbReference type="EMBL" id="AGS06950.1"/>
    </source>
</evidence>
<dbReference type="PIRSF" id="PIRSF000903">
    <property type="entry name" value="B5n-ttraPtase_sm"/>
    <property type="match status" value="1"/>
</dbReference>
<dbReference type="InterPro" id="IPR029052">
    <property type="entry name" value="Metallo-depent_PP-like"/>
</dbReference>
<dbReference type="PATRIC" id="fig|669502.6.peg.254"/>
<dbReference type="SUPFAM" id="SSF56300">
    <property type="entry name" value="Metallo-dependent phosphatases"/>
    <property type="match status" value="1"/>
</dbReference>
<dbReference type="AlphaFoldDB" id="S5R8N5"/>
<accession>S5R8N5</accession>
<dbReference type="GO" id="GO:0008803">
    <property type="term" value="F:bis(5'-nucleosyl)-tetraphosphatase (symmetrical) activity"/>
    <property type="evidence" value="ECO:0007669"/>
    <property type="project" value="UniProtKB-EC"/>
</dbReference>
<evidence type="ECO:0000313" key="11">
    <source>
        <dbReference type="Proteomes" id="UP000015216"/>
    </source>
</evidence>
<comment type="similarity">
    <text evidence="2">Belongs to the Ap4A hydrolase family.</text>
</comment>
<proteinExistence type="inferred from homology"/>
<evidence type="ECO:0000256" key="6">
    <source>
        <dbReference type="ARBA" id="ARBA00032248"/>
    </source>
</evidence>
<reference evidence="10 11" key="1">
    <citation type="journal article" date="2013" name="Curr. Biol.">
        <title>Defensive bacteriome symbiont with a drastically reduced genome.</title>
        <authorList>
            <person name="Nakabachi A."/>
            <person name="Ueoka R."/>
            <person name="Oshima K."/>
            <person name="Teta R."/>
            <person name="Mangoni A."/>
            <person name="Gurgui M."/>
            <person name="Oldham N.J."/>
            <person name="van Echten-Deckert G."/>
            <person name="Okamura K."/>
            <person name="Yamamoto K."/>
            <person name="Inoue H."/>
            <person name="Ohkuma M."/>
            <person name="Hongoh Y."/>
            <person name="Miyagishima S.Y."/>
            <person name="Hattori M."/>
            <person name="Piel J."/>
            <person name="Fukatsu T."/>
        </authorList>
    </citation>
    <scope>NUCLEOTIDE SEQUENCE [LARGE SCALE GENOMIC DNA]</scope>
    <source>
        <strain evidence="10 11">DC</strain>
    </source>
</reference>
<gene>
    <name evidence="10" type="primary">apaH</name>
    <name evidence="10" type="ORF">SSDC_01305</name>
</gene>